<keyword evidence="6" id="KW-0227">DNA damage</keyword>
<evidence type="ECO:0000256" key="6">
    <source>
        <dbReference type="RuleBase" id="RU363044"/>
    </source>
</evidence>
<evidence type="ECO:0000256" key="2">
    <source>
        <dbReference type="ARBA" id="ARBA00009781"/>
    </source>
</evidence>
<dbReference type="GO" id="GO:0005524">
    <property type="term" value="F:ATP binding"/>
    <property type="evidence" value="ECO:0007669"/>
    <property type="project" value="UniProtKB-KW"/>
</dbReference>
<feature type="compositionally biased region" description="Basic and acidic residues" evidence="7">
    <location>
        <begin position="759"/>
        <end position="769"/>
    </location>
</feature>
<dbReference type="VEuPathDB" id="TriTrypDB:LpyrH10_14_1510"/>
<evidence type="ECO:0000313" key="10">
    <source>
        <dbReference type="Proteomes" id="UP000037923"/>
    </source>
</evidence>
<sequence length="816" mass="86076">MAAMAVRVRVPKPKTTVSAVRGRVLVFAEDGERIGQWGGSECFLSRQNGLGPCLVVRSSRHKRHEGTFFQLARLQRVLSTHVAQGRLTVVVPHERRLCSVYVETTDDVDELRMMAGVLQDKSRWKDMERNVASKSQRGPRSGGGGALEVSSGGGVSGGGGSGRDSAVGLRDPLRASLSGRGAGEEDEESEKDSDADSVDDAYGARYGAEVRAHGYKMVAAAAPEGEKEPSQPVITGGSTTTGTAAEKASPVRSGAAASASPLVTSTSASASATQDFTPEQRRAVQLLRSGHNVFITGAAGTGKTEWLRCVLRHVLASKEHGHDAVSDGEERVSSDTDDDVGRSRVAVTAATAAAARRIGGTTVHLFAGIGRGEGDPAVVLHRMQNRPDVVRAWQQCEVLVIDAIHLLPAHTFALLDRLARVLRAPLSEKKSPSPAVMVADNAALPFGGLQLVVVGDFLQLPPPSSGAGEEAQPAFACTAWQACQLEAVVFTKDHRHAADEAFARCCDDVRRGACTPLVQAVLTPCVNRRLESRGGVEATTVMAHRADADRYNAQRLQQLDSVAFQRYASEDYAAEPGADIDSELPLPAVVTLKEGAQVVLLAALPGAPQLSGGDVGIVVGFAPQAHGPAPPKVRFTTGMEAVVVPAVTMSVRDREGRLTLRRRQLPLQLAWALSVYHVEGLTLPMVRLALDASLGTAAETYVALSRVRRAADVSLTAFDAAVIGRVSGAAREFHDGLLPSTKDAASVGLSPASSATVEASDRARERDVVAVDAAAGEAGGRRRPRSGSPDDDEGRLGARKTEDPSWSAATRMEMPL</sequence>
<dbReference type="GO" id="GO:0000723">
    <property type="term" value="P:telomere maintenance"/>
    <property type="evidence" value="ECO:0007669"/>
    <property type="project" value="InterPro"/>
</dbReference>
<dbReference type="InterPro" id="IPR010285">
    <property type="entry name" value="DNA_helicase_pif1-like_DEAD"/>
</dbReference>
<dbReference type="InterPro" id="IPR027417">
    <property type="entry name" value="P-loop_NTPase"/>
</dbReference>
<comment type="similarity">
    <text evidence="2">Belongs to the helicase family. PIF1 subfamily.</text>
</comment>
<dbReference type="OMA" id="WKDMERN"/>
<keyword evidence="6" id="KW-0547">Nucleotide-binding</keyword>
<comment type="catalytic activity">
    <reaction evidence="5 6">
        <text>ATP + H2O = ADP + phosphate + H(+)</text>
        <dbReference type="Rhea" id="RHEA:13065"/>
        <dbReference type="ChEBI" id="CHEBI:15377"/>
        <dbReference type="ChEBI" id="CHEBI:15378"/>
        <dbReference type="ChEBI" id="CHEBI:30616"/>
        <dbReference type="ChEBI" id="CHEBI:43474"/>
        <dbReference type="ChEBI" id="CHEBI:456216"/>
        <dbReference type="EC" id="5.6.2.3"/>
    </reaction>
</comment>
<feature type="region of interest" description="Disordered" evidence="7">
    <location>
        <begin position="222"/>
        <end position="261"/>
    </location>
</feature>
<dbReference type="AlphaFoldDB" id="A0A0M9FY33"/>
<name>A0A0M9FY33_LEPPY</name>
<dbReference type="GeneID" id="26906725"/>
<proteinExistence type="inferred from homology"/>
<comment type="subunit">
    <text evidence="3">Monomer.</text>
</comment>
<keyword evidence="6 9" id="KW-0347">Helicase</keyword>
<dbReference type="InterPro" id="IPR051055">
    <property type="entry name" value="PIF1_helicase"/>
</dbReference>
<dbReference type="EMBL" id="LGTL01000014">
    <property type="protein sequence ID" value="KPA78297.1"/>
    <property type="molecule type" value="Genomic_DNA"/>
</dbReference>
<evidence type="ECO:0000256" key="4">
    <source>
        <dbReference type="ARBA" id="ARBA00023172"/>
    </source>
</evidence>
<dbReference type="PANTHER" id="PTHR47642">
    <property type="entry name" value="ATP-DEPENDENT DNA HELICASE"/>
    <property type="match status" value="1"/>
</dbReference>
<dbReference type="GO" id="GO:0006310">
    <property type="term" value="P:DNA recombination"/>
    <property type="evidence" value="ECO:0007669"/>
    <property type="project" value="UniProtKB-KW"/>
</dbReference>
<keyword evidence="4 6" id="KW-0233">DNA recombination</keyword>
<comment type="caution">
    <text evidence="9">The sequence shown here is derived from an EMBL/GenBank/DDBJ whole genome shotgun (WGS) entry which is preliminary data.</text>
</comment>
<feature type="region of interest" description="Disordered" evidence="7">
    <location>
        <begin position="744"/>
        <end position="816"/>
    </location>
</feature>
<dbReference type="Pfam" id="PF05970">
    <property type="entry name" value="PIF1"/>
    <property type="match status" value="1"/>
</dbReference>
<dbReference type="OrthoDB" id="272985at2759"/>
<evidence type="ECO:0000256" key="1">
    <source>
        <dbReference type="ARBA" id="ARBA00001946"/>
    </source>
</evidence>
<evidence type="ECO:0000256" key="7">
    <source>
        <dbReference type="SAM" id="MobiDB-lite"/>
    </source>
</evidence>
<organism evidence="9 10">
    <name type="scientific">Leptomonas pyrrhocoris</name>
    <name type="common">Firebug parasite</name>
    <dbReference type="NCBI Taxonomy" id="157538"/>
    <lineage>
        <taxon>Eukaryota</taxon>
        <taxon>Discoba</taxon>
        <taxon>Euglenozoa</taxon>
        <taxon>Kinetoplastea</taxon>
        <taxon>Metakinetoplastina</taxon>
        <taxon>Trypanosomatida</taxon>
        <taxon>Trypanosomatidae</taxon>
        <taxon>Leishmaniinae</taxon>
        <taxon>Leptomonas</taxon>
    </lineage>
</organism>
<gene>
    <name evidence="9" type="ORF">ABB37_06436</name>
</gene>
<dbReference type="RefSeq" id="XP_015656736.1">
    <property type="nucleotide sequence ID" value="XM_015804758.1"/>
</dbReference>
<keyword evidence="6" id="KW-0378">Hydrolase</keyword>
<evidence type="ECO:0000256" key="3">
    <source>
        <dbReference type="ARBA" id="ARBA00011245"/>
    </source>
</evidence>
<keyword evidence="6" id="KW-0067">ATP-binding</keyword>
<dbReference type="Gene3D" id="3.40.50.300">
    <property type="entry name" value="P-loop containing nucleotide triphosphate hydrolases"/>
    <property type="match status" value="1"/>
</dbReference>
<evidence type="ECO:0000313" key="9">
    <source>
        <dbReference type="EMBL" id="KPA78297.1"/>
    </source>
</evidence>
<protein>
    <recommendedName>
        <fullName evidence="6">ATP-dependent DNA helicase</fullName>
        <ecNumber evidence="6">5.6.2.3</ecNumber>
    </recommendedName>
</protein>
<feature type="compositionally biased region" description="Gly residues" evidence="7">
    <location>
        <begin position="140"/>
        <end position="162"/>
    </location>
</feature>
<keyword evidence="10" id="KW-1185">Reference proteome</keyword>
<feature type="domain" description="DNA helicase Pif1-like DEAD-box helicase" evidence="8">
    <location>
        <begin position="343"/>
        <end position="499"/>
    </location>
</feature>
<feature type="region of interest" description="Disordered" evidence="7">
    <location>
        <begin position="320"/>
        <end position="339"/>
    </location>
</feature>
<feature type="region of interest" description="Disordered" evidence="7">
    <location>
        <begin position="126"/>
        <end position="199"/>
    </location>
</feature>
<evidence type="ECO:0000256" key="5">
    <source>
        <dbReference type="ARBA" id="ARBA00048954"/>
    </source>
</evidence>
<comment type="cofactor">
    <cofactor evidence="1 6">
        <name>Mg(2+)</name>
        <dbReference type="ChEBI" id="CHEBI:18420"/>
    </cofactor>
</comment>
<dbReference type="GO" id="GO:0016887">
    <property type="term" value="F:ATP hydrolysis activity"/>
    <property type="evidence" value="ECO:0007669"/>
    <property type="project" value="RHEA"/>
</dbReference>
<dbReference type="PANTHER" id="PTHR47642:SF7">
    <property type="entry name" value="ATP-DEPENDENT DNA HELICASE PIF1"/>
    <property type="match status" value="1"/>
</dbReference>
<feature type="compositionally biased region" description="Acidic residues" evidence="7">
    <location>
        <begin position="184"/>
        <end position="199"/>
    </location>
</feature>
<dbReference type="SUPFAM" id="SSF52540">
    <property type="entry name" value="P-loop containing nucleoside triphosphate hydrolases"/>
    <property type="match status" value="2"/>
</dbReference>
<reference evidence="9 10" key="1">
    <citation type="submission" date="2015-07" db="EMBL/GenBank/DDBJ databases">
        <title>High-quality genome of monoxenous trypanosomatid Leptomonas pyrrhocoris.</title>
        <authorList>
            <person name="Flegontov P."/>
            <person name="Butenko A."/>
            <person name="Firsov S."/>
            <person name="Vlcek C."/>
            <person name="Logacheva M.D."/>
            <person name="Field M."/>
            <person name="Filatov D."/>
            <person name="Flegontova O."/>
            <person name="Gerasimov E."/>
            <person name="Jackson A.P."/>
            <person name="Kelly S."/>
            <person name="Opperdoes F."/>
            <person name="O'Reilly A."/>
            <person name="Votypka J."/>
            <person name="Yurchenko V."/>
            <person name="Lukes J."/>
        </authorList>
    </citation>
    <scope>NUCLEOTIDE SEQUENCE [LARGE SCALE GENOMIC DNA]</scope>
    <source>
        <strain evidence="9">H10</strain>
    </source>
</reference>
<accession>A0A0M9FY33</accession>
<dbReference type="GO" id="GO:0006281">
    <property type="term" value="P:DNA repair"/>
    <property type="evidence" value="ECO:0007669"/>
    <property type="project" value="UniProtKB-KW"/>
</dbReference>
<dbReference type="EC" id="5.6.2.3" evidence="6"/>
<feature type="compositionally biased region" description="Basic and acidic residues" evidence="7">
    <location>
        <begin position="794"/>
        <end position="803"/>
    </location>
</feature>
<keyword evidence="6" id="KW-0234">DNA repair</keyword>
<dbReference type="Proteomes" id="UP000037923">
    <property type="component" value="Unassembled WGS sequence"/>
</dbReference>
<dbReference type="GO" id="GO:0043139">
    <property type="term" value="F:5'-3' DNA helicase activity"/>
    <property type="evidence" value="ECO:0007669"/>
    <property type="project" value="UniProtKB-EC"/>
</dbReference>
<evidence type="ECO:0000259" key="8">
    <source>
        <dbReference type="Pfam" id="PF05970"/>
    </source>
</evidence>